<keyword evidence="4 6" id="KW-1133">Transmembrane helix</keyword>
<dbReference type="EMBL" id="CP002085">
    <property type="protein sequence ID" value="ADK85349.1"/>
    <property type="molecule type" value="Genomic_DNA"/>
</dbReference>
<dbReference type="STRING" id="644282.Deba_1984"/>
<dbReference type="AlphaFoldDB" id="E1QL84"/>
<evidence type="ECO:0000256" key="1">
    <source>
        <dbReference type="ARBA" id="ARBA00004651"/>
    </source>
</evidence>
<protein>
    <submittedName>
        <fullName evidence="8">Type II secretion system F domain protein</fullName>
    </submittedName>
</protein>
<keyword evidence="2" id="KW-1003">Cell membrane</keyword>
<feature type="transmembrane region" description="Helical" evidence="6">
    <location>
        <begin position="276"/>
        <end position="298"/>
    </location>
</feature>
<dbReference type="PANTHER" id="PTHR35007">
    <property type="entry name" value="INTEGRAL MEMBRANE PROTEIN-RELATED"/>
    <property type="match status" value="1"/>
</dbReference>
<dbReference type="Proteomes" id="UP000009047">
    <property type="component" value="Chromosome"/>
</dbReference>
<dbReference type="HOGENOM" id="CLU_056917_0_1_7"/>
<feature type="transmembrane region" description="Helical" evidence="6">
    <location>
        <begin position="100"/>
        <end position="120"/>
    </location>
</feature>
<gene>
    <name evidence="8" type="ordered locus">Deba_1984</name>
</gene>
<proteinExistence type="predicted"/>
<name>E1QL84_DESB2</name>
<dbReference type="PANTHER" id="PTHR35007:SF2">
    <property type="entry name" value="PILUS ASSEMBLE PROTEIN"/>
    <property type="match status" value="1"/>
</dbReference>
<organism evidence="8 9">
    <name type="scientific">Desulfarculus baarsii (strain ATCC 33931 / DSM 2075 / LMG 7858 / VKM B-1802 / 2st14)</name>
    <dbReference type="NCBI Taxonomy" id="644282"/>
    <lineage>
        <taxon>Bacteria</taxon>
        <taxon>Pseudomonadati</taxon>
        <taxon>Thermodesulfobacteriota</taxon>
        <taxon>Desulfarculia</taxon>
        <taxon>Desulfarculales</taxon>
        <taxon>Desulfarculaceae</taxon>
        <taxon>Desulfarculus</taxon>
    </lineage>
</organism>
<evidence type="ECO:0000259" key="7">
    <source>
        <dbReference type="Pfam" id="PF00482"/>
    </source>
</evidence>
<dbReference type="GO" id="GO:0005886">
    <property type="term" value="C:plasma membrane"/>
    <property type="evidence" value="ECO:0007669"/>
    <property type="project" value="UniProtKB-SubCell"/>
</dbReference>
<evidence type="ECO:0000256" key="4">
    <source>
        <dbReference type="ARBA" id="ARBA00022989"/>
    </source>
</evidence>
<dbReference type="OrthoDB" id="9810662at2"/>
<comment type="subcellular location">
    <subcellularLocation>
        <location evidence="1">Cell membrane</location>
        <topology evidence="1">Multi-pass membrane protein</topology>
    </subcellularLocation>
</comment>
<feature type="transmembrane region" description="Helical" evidence="6">
    <location>
        <begin position="126"/>
        <end position="146"/>
    </location>
</feature>
<feature type="domain" description="Type II secretion system protein GspF" evidence="7">
    <location>
        <begin position="165"/>
        <end position="292"/>
    </location>
</feature>
<keyword evidence="9" id="KW-1185">Reference proteome</keyword>
<sequence>MDNLFIISISGATGLAVLLAFWACRTLGGGPDPARRRLDELLARNAPPRPAPAIKKRLLGAVKALAPKSERGQGWEKSKLRQDLLTAGFRSVEALNVFTGVRLAAAFLLPAIVFALGVLIQAKRPAMVISTLIAAALGYLGPGYVLEKLALRRSALIARQMPSMLDLLVIAVESGLGLDAAVQRVSRDLAASSPVLAHELAIFSLELKLGAARGDALRNLAKRCGVDEMAGLVAMLIQADRFGVSIGRSIRVFADDLRTKRRQKLEEQAAKIPLKLLFPVLFLIFPAIMAVMAGPAVINIVEKMF</sequence>
<keyword evidence="5 6" id="KW-0472">Membrane</keyword>
<dbReference type="KEGG" id="dbr:Deba_1984"/>
<feature type="transmembrane region" description="Helical" evidence="6">
    <location>
        <begin position="6"/>
        <end position="28"/>
    </location>
</feature>
<dbReference type="InterPro" id="IPR018076">
    <property type="entry name" value="T2SS_GspF_dom"/>
</dbReference>
<evidence type="ECO:0000256" key="2">
    <source>
        <dbReference type="ARBA" id="ARBA00022475"/>
    </source>
</evidence>
<evidence type="ECO:0000256" key="5">
    <source>
        <dbReference type="ARBA" id="ARBA00023136"/>
    </source>
</evidence>
<accession>E1QL84</accession>
<evidence type="ECO:0000313" key="9">
    <source>
        <dbReference type="Proteomes" id="UP000009047"/>
    </source>
</evidence>
<evidence type="ECO:0000256" key="3">
    <source>
        <dbReference type="ARBA" id="ARBA00022692"/>
    </source>
</evidence>
<keyword evidence="3 6" id="KW-0812">Transmembrane</keyword>
<dbReference type="RefSeq" id="WP_013258790.1">
    <property type="nucleotide sequence ID" value="NC_014365.1"/>
</dbReference>
<evidence type="ECO:0000313" key="8">
    <source>
        <dbReference type="EMBL" id="ADK85349.1"/>
    </source>
</evidence>
<dbReference type="eggNOG" id="COG2064">
    <property type="taxonomic scope" value="Bacteria"/>
</dbReference>
<evidence type="ECO:0000256" key="6">
    <source>
        <dbReference type="SAM" id="Phobius"/>
    </source>
</evidence>
<dbReference type="Pfam" id="PF00482">
    <property type="entry name" value="T2SSF"/>
    <property type="match status" value="1"/>
</dbReference>
<reference evidence="8 9" key="1">
    <citation type="journal article" date="2010" name="Stand. Genomic Sci.">
        <title>Complete genome sequence of Desulfarculus baarsii type strain (2st14).</title>
        <authorList>
            <person name="Sun H."/>
            <person name="Spring S."/>
            <person name="Lapidus A."/>
            <person name="Davenport K."/>
            <person name="Del Rio T.G."/>
            <person name="Tice H."/>
            <person name="Nolan M."/>
            <person name="Copeland A."/>
            <person name="Cheng J.F."/>
            <person name="Lucas S."/>
            <person name="Tapia R."/>
            <person name="Goodwin L."/>
            <person name="Pitluck S."/>
            <person name="Ivanova N."/>
            <person name="Pagani I."/>
            <person name="Mavromatis K."/>
            <person name="Ovchinnikova G."/>
            <person name="Pati A."/>
            <person name="Chen A."/>
            <person name="Palaniappan K."/>
            <person name="Hauser L."/>
            <person name="Chang Y.J."/>
            <person name="Jeffries C.D."/>
            <person name="Detter J.C."/>
            <person name="Han C."/>
            <person name="Rohde M."/>
            <person name="Brambilla E."/>
            <person name="Goker M."/>
            <person name="Woyke T."/>
            <person name="Bristow J."/>
            <person name="Eisen J.A."/>
            <person name="Markowitz V."/>
            <person name="Hugenholtz P."/>
            <person name="Kyrpides N.C."/>
            <person name="Klenk H.P."/>
            <person name="Land M."/>
        </authorList>
    </citation>
    <scope>NUCLEOTIDE SEQUENCE [LARGE SCALE GENOMIC DNA]</scope>
    <source>
        <strain evidence="9">ATCC 33931 / DSM 2075 / LMG 7858 / VKM B-1802 / 2st14</strain>
    </source>
</reference>